<evidence type="ECO:0000313" key="3">
    <source>
        <dbReference type="Proteomes" id="UP000188627"/>
    </source>
</evidence>
<name>A0ABX3KBZ1_9GAMM</name>
<feature type="transmembrane region" description="Helical" evidence="1">
    <location>
        <begin position="54"/>
        <end position="70"/>
    </location>
</feature>
<evidence type="ECO:0000313" key="2">
    <source>
        <dbReference type="EMBL" id="OOE86434.1"/>
    </source>
</evidence>
<gene>
    <name evidence="2" type="ORF">BZG74_12565</name>
</gene>
<evidence type="ECO:0008006" key="4">
    <source>
        <dbReference type="Google" id="ProtNLM"/>
    </source>
</evidence>
<organism evidence="2 3">
    <name type="scientific">Salinivibrio sharmensis</name>
    <dbReference type="NCBI Taxonomy" id="390883"/>
    <lineage>
        <taxon>Bacteria</taxon>
        <taxon>Pseudomonadati</taxon>
        <taxon>Pseudomonadota</taxon>
        <taxon>Gammaproteobacteria</taxon>
        <taxon>Vibrionales</taxon>
        <taxon>Vibrionaceae</taxon>
        <taxon>Salinivibrio</taxon>
    </lineage>
</organism>
<protein>
    <recommendedName>
        <fullName evidence="4">DUF4145 domain-containing protein</fullName>
    </recommendedName>
</protein>
<keyword evidence="3" id="KW-1185">Reference proteome</keyword>
<sequence length="265" mass="30204">MLKLTSKDIALEVFKKILFFDVFPFLCRLIAAALILLAFYAIGFPPEKELNPSAITLLVFSAFFFLLPIAKKMSIGKLLTYEKEVEKVKTEVSEFKAETREFLGVYSNMITAISNTVNQTVNVHLPGKEQVREAKEELDSTLKDKESQETMEDELEAYLNQSGNDVNFALARLRMELERSLREILGRRTQTANPLAMKSKYLSARQLFRELVSQYPDYKGLHSSFDYILKVCNAAIHGQKISEGHAHEAIYMGLKMLKEFENVGN</sequence>
<proteinExistence type="predicted"/>
<comment type="caution">
    <text evidence="2">The sequence shown here is derived from an EMBL/GenBank/DDBJ whole genome shotgun (WGS) entry which is preliminary data.</text>
</comment>
<evidence type="ECO:0000256" key="1">
    <source>
        <dbReference type="SAM" id="Phobius"/>
    </source>
</evidence>
<accession>A0ABX3KBZ1</accession>
<dbReference type="EMBL" id="MUFC01000015">
    <property type="protein sequence ID" value="OOE86434.1"/>
    <property type="molecule type" value="Genomic_DNA"/>
</dbReference>
<feature type="transmembrane region" description="Helical" evidence="1">
    <location>
        <begin position="20"/>
        <end position="42"/>
    </location>
</feature>
<keyword evidence="1" id="KW-1133">Transmembrane helix</keyword>
<keyword evidence="1" id="KW-0472">Membrane</keyword>
<reference evidence="3" key="1">
    <citation type="submission" date="2017-01" db="EMBL/GenBank/DDBJ databases">
        <title>Draft genome of the species Salinivibrio sharmensis.</title>
        <authorList>
            <person name="Lopez-Hermoso C."/>
            <person name="De La Haba R."/>
            <person name="Sanchez-Porro C."/>
            <person name="Ventosa A."/>
        </authorList>
    </citation>
    <scope>NUCLEOTIDE SEQUENCE [LARGE SCALE GENOMIC DNA]</scope>
    <source>
        <strain evidence="3">CBH463</strain>
    </source>
</reference>
<dbReference type="Proteomes" id="UP000188627">
    <property type="component" value="Unassembled WGS sequence"/>
</dbReference>
<keyword evidence="1" id="KW-0812">Transmembrane</keyword>